<comment type="cofactor">
    <cofactor evidence="1">
        <name>Zn(2+)</name>
        <dbReference type="ChEBI" id="CHEBI:29105"/>
    </cofactor>
</comment>
<accession>A0A7K0DGK0</accession>
<dbReference type="Pfam" id="PF05649">
    <property type="entry name" value="Peptidase_M13_N"/>
    <property type="match status" value="1"/>
</dbReference>
<dbReference type="PROSITE" id="PS51318">
    <property type="entry name" value="TAT"/>
    <property type="match status" value="1"/>
</dbReference>
<dbReference type="CDD" id="cd08662">
    <property type="entry name" value="M13"/>
    <property type="match status" value="1"/>
</dbReference>
<sequence length="674" mass="73876">MSGRPVQPSRRSFLVALGATSAAGLLSCSAPPAPRTEPDASAVSAAIRPQDDLFRHVNGRWLADYRLPPDKASYGTFGEVADLVQRQLHDIVEGIRDPRAGSAEQQIRDIYDARLDLAAIERLGMSPLADLFDTIDAASTRSELAHVMGRLPIDGLIRLRVSVDRRDSAGHLPVIGQSGLGLGEQYYRKPEFAQQLSGYRALLGQLAAGAGLPDPDGAAQRVFGLERQIAAGFWDNVRTRDYDATYNRMSWHELTGTAPGFDWDAWLAGCTDRPAGLFGTVVVGEPSFVSAAGGLWSEADLPAWRDYLKLSLIRGYARYLPRAISDANFAFFGTALGGMRERPELWRSAIGTVNETIGQQLGTLYVARHFPPAAKQRAEELVTDIVAAYRDSFRNTGWMSPETREAAVAKLERIEARLGYPDTWIDYSALRVTRGRLVESLRAVEVFEAQRGFAKLGGAVDRSEWPVAPQTVNAFYTASANQITFPAAFLQPPFFDHDAAPAANYGAAGAVIGHEIGHGFDDQGSKYDADGNRRDWWTPADRTAFDARTAQLIAQYDALVPTGLTSGHHVSGALTVGENLADLRGLTIAVAAYRRAAQRAGVAPDHPALFRAWARNWREQQTPEALELRIATDPHSPGEFRCNQVVRNIPEFHTAFDVRPTDRMYLPPDQRVTL</sequence>
<dbReference type="PANTHER" id="PTHR11733:SF167">
    <property type="entry name" value="FI17812P1-RELATED"/>
    <property type="match status" value="1"/>
</dbReference>
<dbReference type="EMBL" id="WEGI01000001">
    <property type="protein sequence ID" value="MQY24935.1"/>
    <property type="molecule type" value="Genomic_DNA"/>
</dbReference>
<dbReference type="OrthoDB" id="9775677at2"/>
<dbReference type="AlphaFoldDB" id="A0A7K0DGK0"/>
<organism evidence="10 11">
    <name type="scientific">Nocardia aurantia</name>
    <dbReference type="NCBI Taxonomy" id="2585199"/>
    <lineage>
        <taxon>Bacteria</taxon>
        <taxon>Bacillati</taxon>
        <taxon>Actinomycetota</taxon>
        <taxon>Actinomycetes</taxon>
        <taxon>Mycobacteriales</taxon>
        <taxon>Nocardiaceae</taxon>
        <taxon>Nocardia</taxon>
    </lineage>
</organism>
<keyword evidence="3" id="KW-0645">Protease</keyword>
<comment type="similarity">
    <text evidence="2">Belongs to the peptidase M13 family.</text>
</comment>
<dbReference type="Proteomes" id="UP000431401">
    <property type="component" value="Unassembled WGS sequence"/>
</dbReference>
<keyword evidence="4" id="KW-0479">Metal-binding</keyword>
<dbReference type="Gene3D" id="3.40.390.10">
    <property type="entry name" value="Collagenase (Catalytic Domain)"/>
    <property type="match status" value="1"/>
</dbReference>
<dbReference type="InterPro" id="IPR006311">
    <property type="entry name" value="TAT_signal"/>
</dbReference>
<dbReference type="PRINTS" id="PR00786">
    <property type="entry name" value="NEPRILYSIN"/>
</dbReference>
<dbReference type="RefSeq" id="WP_153338785.1">
    <property type="nucleotide sequence ID" value="NZ_WEGI01000001.1"/>
</dbReference>
<evidence type="ECO:0000256" key="6">
    <source>
        <dbReference type="ARBA" id="ARBA00022833"/>
    </source>
</evidence>
<evidence type="ECO:0000256" key="1">
    <source>
        <dbReference type="ARBA" id="ARBA00001947"/>
    </source>
</evidence>
<dbReference type="SUPFAM" id="SSF55486">
    <property type="entry name" value="Metalloproteases ('zincins'), catalytic domain"/>
    <property type="match status" value="1"/>
</dbReference>
<dbReference type="GO" id="GO:0016485">
    <property type="term" value="P:protein processing"/>
    <property type="evidence" value="ECO:0007669"/>
    <property type="project" value="TreeGrafter"/>
</dbReference>
<dbReference type="InterPro" id="IPR008753">
    <property type="entry name" value="Peptidase_M13_N"/>
</dbReference>
<dbReference type="PANTHER" id="PTHR11733">
    <property type="entry name" value="ZINC METALLOPROTEASE FAMILY M13 NEPRILYSIN-RELATED"/>
    <property type="match status" value="1"/>
</dbReference>
<dbReference type="Pfam" id="PF01431">
    <property type="entry name" value="Peptidase_M13"/>
    <property type="match status" value="1"/>
</dbReference>
<dbReference type="GO" id="GO:0046872">
    <property type="term" value="F:metal ion binding"/>
    <property type="evidence" value="ECO:0007669"/>
    <property type="project" value="UniProtKB-KW"/>
</dbReference>
<evidence type="ECO:0000256" key="3">
    <source>
        <dbReference type="ARBA" id="ARBA00022670"/>
    </source>
</evidence>
<feature type="domain" description="Peptidase M13 C-terminal" evidence="8">
    <location>
        <begin position="473"/>
        <end position="672"/>
    </location>
</feature>
<comment type="caution">
    <text evidence="10">The sequence shown here is derived from an EMBL/GenBank/DDBJ whole genome shotgun (WGS) entry which is preliminary data.</text>
</comment>
<name>A0A7K0DGK0_9NOCA</name>
<dbReference type="InterPro" id="IPR042089">
    <property type="entry name" value="Peptidase_M13_dom_2"/>
</dbReference>
<evidence type="ECO:0000256" key="2">
    <source>
        <dbReference type="ARBA" id="ARBA00007357"/>
    </source>
</evidence>
<keyword evidence="5 10" id="KW-0378">Hydrolase</keyword>
<keyword evidence="7" id="KW-0482">Metalloprotease</keyword>
<evidence type="ECO:0000256" key="4">
    <source>
        <dbReference type="ARBA" id="ARBA00022723"/>
    </source>
</evidence>
<evidence type="ECO:0000259" key="8">
    <source>
        <dbReference type="Pfam" id="PF01431"/>
    </source>
</evidence>
<protein>
    <submittedName>
        <fullName evidence="10">Neutral endopeptidase</fullName>
        <ecNumber evidence="10">3.4.24.-</ecNumber>
    </submittedName>
</protein>
<keyword evidence="6" id="KW-0862">Zinc</keyword>
<dbReference type="InterPro" id="IPR000718">
    <property type="entry name" value="Peptidase_M13"/>
</dbReference>
<dbReference type="GO" id="GO:0005886">
    <property type="term" value="C:plasma membrane"/>
    <property type="evidence" value="ECO:0007669"/>
    <property type="project" value="TreeGrafter"/>
</dbReference>
<reference evidence="10 11" key="1">
    <citation type="submission" date="2019-10" db="EMBL/GenBank/DDBJ databases">
        <title>Nocardia macrotermitis sp. nov. and Nocardia aurantia sp. nov., isolated from the gut of fungus growing-termite Macrotermes natalensis.</title>
        <authorList>
            <person name="Benndorf R."/>
            <person name="Schwitalla J."/>
            <person name="Martin K."/>
            <person name="De Beer W."/>
            <person name="Kaster A.-K."/>
            <person name="Vollmers J."/>
            <person name="Poulsen M."/>
            <person name="Beemelmanns C."/>
        </authorList>
    </citation>
    <scope>NUCLEOTIDE SEQUENCE [LARGE SCALE GENOMIC DNA]</scope>
    <source>
        <strain evidence="10 11">RB56</strain>
    </source>
</reference>
<feature type="domain" description="Peptidase M13 N-terminal" evidence="9">
    <location>
        <begin position="49"/>
        <end position="421"/>
    </location>
</feature>
<dbReference type="PROSITE" id="PS51885">
    <property type="entry name" value="NEPRILYSIN"/>
    <property type="match status" value="1"/>
</dbReference>
<dbReference type="InterPro" id="IPR024079">
    <property type="entry name" value="MetalloPept_cat_dom_sf"/>
</dbReference>
<evidence type="ECO:0000256" key="5">
    <source>
        <dbReference type="ARBA" id="ARBA00022801"/>
    </source>
</evidence>
<dbReference type="GO" id="GO:0004222">
    <property type="term" value="F:metalloendopeptidase activity"/>
    <property type="evidence" value="ECO:0007669"/>
    <property type="project" value="InterPro"/>
</dbReference>
<dbReference type="Gene3D" id="1.10.1380.10">
    <property type="entry name" value="Neutral endopeptidase , domain2"/>
    <property type="match status" value="1"/>
</dbReference>
<dbReference type="PROSITE" id="PS51257">
    <property type="entry name" value="PROKAR_LIPOPROTEIN"/>
    <property type="match status" value="1"/>
</dbReference>
<gene>
    <name evidence="10" type="primary">pepO_1</name>
    <name evidence="10" type="ORF">NRB56_04890</name>
</gene>
<dbReference type="EC" id="3.4.24.-" evidence="10"/>
<keyword evidence="11" id="KW-1185">Reference proteome</keyword>
<evidence type="ECO:0000313" key="10">
    <source>
        <dbReference type="EMBL" id="MQY24935.1"/>
    </source>
</evidence>
<evidence type="ECO:0000256" key="7">
    <source>
        <dbReference type="ARBA" id="ARBA00023049"/>
    </source>
</evidence>
<dbReference type="InterPro" id="IPR018497">
    <property type="entry name" value="Peptidase_M13_C"/>
</dbReference>
<evidence type="ECO:0000259" key="9">
    <source>
        <dbReference type="Pfam" id="PF05649"/>
    </source>
</evidence>
<evidence type="ECO:0000313" key="11">
    <source>
        <dbReference type="Proteomes" id="UP000431401"/>
    </source>
</evidence>
<proteinExistence type="inferred from homology"/>